<name>A0AB36MGH1_9LACO</name>
<keyword evidence="2" id="KW-0812">Transmembrane</keyword>
<evidence type="ECO:0000313" key="4">
    <source>
        <dbReference type="Proteomes" id="UP000196255"/>
    </source>
</evidence>
<proteinExistence type="predicted"/>
<accession>A0AB36MGH1</accession>
<dbReference type="AlphaFoldDB" id="A0AB36MGH1"/>
<feature type="transmembrane region" description="Helical" evidence="2">
    <location>
        <begin position="141"/>
        <end position="159"/>
    </location>
</feature>
<evidence type="ECO:0000256" key="1">
    <source>
        <dbReference type="SAM" id="MobiDB-lite"/>
    </source>
</evidence>
<evidence type="ECO:0000313" key="3">
    <source>
        <dbReference type="EMBL" id="OUN16500.1"/>
    </source>
</evidence>
<feature type="compositionally biased region" description="Low complexity" evidence="1">
    <location>
        <begin position="206"/>
        <end position="216"/>
    </location>
</feature>
<reference evidence="4" key="1">
    <citation type="submission" date="2017-04" db="EMBL/GenBank/DDBJ databases">
        <title>Function of individual gut microbiota members based on whole genome sequencing of pure cultures obtained from chicken caecum.</title>
        <authorList>
            <person name="Medvecky M."/>
            <person name="Cejkova D."/>
            <person name="Polansky O."/>
            <person name="Karasova D."/>
            <person name="Kubasova T."/>
            <person name="Cizek A."/>
            <person name="Rychlik I."/>
        </authorList>
    </citation>
    <scope>NUCLEOTIDE SEQUENCE [LARGE SCALE GENOMIC DNA]</scope>
    <source>
        <strain evidence="4">An84</strain>
    </source>
</reference>
<dbReference type="PANTHER" id="PTHR34980:SF2">
    <property type="entry name" value="INNER MEMBRANE PROTEIN YHAH-RELATED"/>
    <property type="match status" value="1"/>
</dbReference>
<feature type="compositionally biased region" description="Basic residues" evidence="1">
    <location>
        <begin position="177"/>
        <end position="192"/>
    </location>
</feature>
<dbReference type="EMBL" id="NFHF01000038">
    <property type="protein sequence ID" value="OUN16500.1"/>
    <property type="molecule type" value="Genomic_DNA"/>
</dbReference>
<feature type="compositionally biased region" description="Low complexity" evidence="1">
    <location>
        <begin position="164"/>
        <end position="176"/>
    </location>
</feature>
<gene>
    <name evidence="3" type="ORF">B5G36_10065</name>
</gene>
<organism evidence="3 4">
    <name type="scientific">Ligilactobacillus salivarius</name>
    <dbReference type="NCBI Taxonomy" id="1624"/>
    <lineage>
        <taxon>Bacteria</taxon>
        <taxon>Bacillati</taxon>
        <taxon>Bacillota</taxon>
        <taxon>Bacilli</taxon>
        <taxon>Lactobacillales</taxon>
        <taxon>Lactobacillaceae</taxon>
        <taxon>Ligilactobacillus</taxon>
    </lineage>
</organism>
<dbReference type="RefSeq" id="WP_003706856.1">
    <property type="nucleotide sequence ID" value="NZ_JAUDDY010000036.1"/>
</dbReference>
<keyword evidence="2" id="KW-1133">Transmembrane helix</keyword>
<protein>
    <submittedName>
        <fullName evidence="3">DUF805 domain-containing protein</fullName>
    </submittedName>
</protein>
<feature type="transmembrane region" description="Helical" evidence="2">
    <location>
        <begin position="60"/>
        <end position="79"/>
    </location>
</feature>
<feature type="region of interest" description="Disordered" evidence="1">
    <location>
        <begin position="164"/>
        <end position="219"/>
    </location>
</feature>
<dbReference type="PANTHER" id="PTHR34980">
    <property type="entry name" value="INNER MEMBRANE PROTEIN-RELATED-RELATED"/>
    <property type="match status" value="1"/>
</dbReference>
<sequence>MKKADGKRANLSNSTILMFKDIYRYGKRMSRSDYWWGILGLGIILIFDFLVLAILPEAWFVNFIILSVLLILLLAYLSATARRLRDVGYSGWFTFLSFIPYCVGLIILLFFTTKPSKKENNKYIEDTQSNLGKFLMQSNRSFIGSLLVLALLFGAIGATDTDNNSGNNNSSFAANKHSSKHKNNSSRHKKKSSSSSKKDENKHESSSSSENSSSSSVVEDYHPITYDELARNPQSHMSEHIQVSGSVVQVVESSKALLVDLNDDPDQAVIVRMLKSNNNNRILEGDWVNIQGTSVGTIDYKTVMGNTRTVPAITATNITR</sequence>
<dbReference type="Pfam" id="PF05656">
    <property type="entry name" value="DUF805"/>
    <property type="match status" value="1"/>
</dbReference>
<feature type="transmembrane region" description="Helical" evidence="2">
    <location>
        <begin position="34"/>
        <end position="54"/>
    </location>
</feature>
<comment type="caution">
    <text evidence="3">The sequence shown here is derived from an EMBL/GenBank/DDBJ whole genome shotgun (WGS) entry which is preliminary data.</text>
</comment>
<dbReference type="GO" id="GO:0005886">
    <property type="term" value="C:plasma membrane"/>
    <property type="evidence" value="ECO:0007669"/>
    <property type="project" value="TreeGrafter"/>
</dbReference>
<keyword evidence="2" id="KW-0472">Membrane</keyword>
<dbReference type="InterPro" id="IPR008523">
    <property type="entry name" value="DUF805"/>
</dbReference>
<feature type="transmembrane region" description="Helical" evidence="2">
    <location>
        <begin position="91"/>
        <end position="111"/>
    </location>
</feature>
<dbReference type="Proteomes" id="UP000196255">
    <property type="component" value="Unassembled WGS sequence"/>
</dbReference>
<feature type="compositionally biased region" description="Basic and acidic residues" evidence="1">
    <location>
        <begin position="196"/>
        <end position="205"/>
    </location>
</feature>
<evidence type="ECO:0000256" key="2">
    <source>
        <dbReference type="SAM" id="Phobius"/>
    </source>
</evidence>